<comment type="subunit">
    <text evidence="8">Heterodimers with GPN1 or GPN3. Binds to RNA polymerase II (RNAPII).</text>
</comment>
<dbReference type="CDD" id="cd17871">
    <property type="entry name" value="GPN2"/>
    <property type="match status" value="1"/>
</dbReference>
<evidence type="ECO:0000256" key="2">
    <source>
        <dbReference type="ARBA" id="ARBA00005290"/>
    </source>
</evidence>
<dbReference type="InterPro" id="IPR040341">
    <property type="entry name" value="GPATCH3"/>
</dbReference>
<feature type="region of interest" description="Disordered" evidence="9">
    <location>
        <begin position="443"/>
        <end position="466"/>
    </location>
</feature>
<dbReference type="InterPro" id="IPR030231">
    <property type="entry name" value="Gpn2"/>
</dbReference>
<dbReference type="PANTHER" id="PTHR14390">
    <property type="entry name" value="G PATCH DOMAIN CONTAINING PROTEIN 3"/>
    <property type="match status" value="1"/>
</dbReference>
<dbReference type="GO" id="GO:0003676">
    <property type="term" value="F:nucleic acid binding"/>
    <property type="evidence" value="ECO:0007669"/>
    <property type="project" value="InterPro"/>
</dbReference>
<reference evidence="11 12" key="1">
    <citation type="submission" date="2019-04" db="EMBL/GenBank/DDBJ databases">
        <title>Chromosome genome assembly for Takifugu flavidus.</title>
        <authorList>
            <person name="Xiao S."/>
        </authorList>
    </citation>
    <scope>NUCLEOTIDE SEQUENCE [LARGE SCALE GENOMIC DNA]</scope>
    <source>
        <strain evidence="11">HTHZ2018</strain>
        <tissue evidence="11">Muscle</tissue>
    </source>
</reference>
<dbReference type="GO" id="GO:0016787">
    <property type="term" value="F:hydrolase activity"/>
    <property type="evidence" value="ECO:0007669"/>
    <property type="project" value="UniProtKB-KW"/>
</dbReference>
<dbReference type="InterPro" id="IPR027417">
    <property type="entry name" value="P-loop_NTPase"/>
</dbReference>
<dbReference type="Gene3D" id="3.40.50.300">
    <property type="entry name" value="P-loop containing nucleotide triphosphate hydrolases"/>
    <property type="match status" value="1"/>
</dbReference>
<accession>A0A5C6PKJ9</accession>
<feature type="region of interest" description="Disordered" evidence="9">
    <location>
        <begin position="250"/>
        <end position="316"/>
    </location>
</feature>
<evidence type="ECO:0000256" key="8">
    <source>
        <dbReference type="ARBA" id="ARBA00046611"/>
    </source>
</evidence>
<keyword evidence="4" id="KW-0547">Nucleotide-binding</keyword>
<dbReference type="GO" id="GO:0032480">
    <property type="term" value="P:negative regulation of type I interferon production"/>
    <property type="evidence" value="ECO:0007669"/>
    <property type="project" value="InterPro"/>
</dbReference>
<dbReference type="PROSITE" id="PS50174">
    <property type="entry name" value="G_PATCH"/>
    <property type="match status" value="1"/>
</dbReference>
<evidence type="ECO:0000256" key="7">
    <source>
        <dbReference type="ARBA" id="ARBA00029700"/>
    </source>
</evidence>
<comment type="function">
    <text evidence="1">Small GTPase required for proper localization of RNA polymerase II and III (RNAPII and RNAPIII). May act at an RNAP assembly step prior to nuclear import.</text>
</comment>
<dbReference type="InterPro" id="IPR004130">
    <property type="entry name" value="Gpn"/>
</dbReference>
<evidence type="ECO:0000256" key="4">
    <source>
        <dbReference type="ARBA" id="ARBA00022741"/>
    </source>
</evidence>
<dbReference type="GO" id="GO:0039536">
    <property type="term" value="P:negative regulation of RIG-I signaling pathway"/>
    <property type="evidence" value="ECO:0007669"/>
    <property type="project" value="InterPro"/>
</dbReference>
<feature type="region of interest" description="Disordered" evidence="9">
    <location>
        <begin position="53"/>
        <end position="85"/>
    </location>
</feature>
<gene>
    <name evidence="11" type="ORF">D4764_10G0004590</name>
</gene>
<dbReference type="AlphaFoldDB" id="A0A5C6PKJ9"/>
<evidence type="ECO:0000256" key="6">
    <source>
        <dbReference type="ARBA" id="ARBA00023134"/>
    </source>
</evidence>
<dbReference type="Proteomes" id="UP000324091">
    <property type="component" value="Chromosome 10"/>
</dbReference>
<organism evidence="11 12">
    <name type="scientific">Takifugu flavidus</name>
    <name type="common">sansaifugu</name>
    <dbReference type="NCBI Taxonomy" id="433684"/>
    <lineage>
        <taxon>Eukaryota</taxon>
        <taxon>Metazoa</taxon>
        <taxon>Chordata</taxon>
        <taxon>Craniata</taxon>
        <taxon>Vertebrata</taxon>
        <taxon>Euteleostomi</taxon>
        <taxon>Actinopterygii</taxon>
        <taxon>Neopterygii</taxon>
        <taxon>Teleostei</taxon>
        <taxon>Neoteleostei</taxon>
        <taxon>Acanthomorphata</taxon>
        <taxon>Eupercaria</taxon>
        <taxon>Tetraodontiformes</taxon>
        <taxon>Tetradontoidea</taxon>
        <taxon>Tetraodontidae</taxon>
        <taxon>Takifugu</taxon>
    </lineage>
</organism>
<dbReference type="InterPro" id="IPR000467">
    <property type="entry name" value="G_patch_dom"/>
</dbReference>
<comment type="caution">
    <text evidence="11">The sequence shown here is derived from an EMBL/GenBank/DDBJ whole genome shotgun (WGS) entry which is preliminary data.</text>
</comment>
<feature type="compositionally biased region" description="Acidic residues" evidence="9">
    <location>
        <begin position="270"/>
        <end position="316"/>
    </location>
</feature>
<feature type="domain" description="G-patch" evidence="10">
    <location>
        <begin position="429"/>
        <end position="454"/>
    </location>
</feature>
<dbReference type="SUPFAM" id="SSF52540">
    <property type="entry name" value="P-loop containing nucleoside triphosphate hydrolases"/>
    <property type="match status" value="1"/>
</dbReference>
<dbReference type="GO" id="GO:0005525">
    <property type="term" value="F:GTP binding"/>
    <property type="evidence" value="ECO:0007669"/>
    <property type="project" value="UniProtKB-KW"/>
</dbReference>
<sequence length="769" mass="87031">MADSEPNSSIYFAISSIPESFHSADLRNYFSQFVESGGFQCFHYRHRPEIIREHDRPELVSGDQGSSPPPDTENEQGTPVSSAKKRTTKSRCCVVAVRAKDADRFVRMYAGNHWVSSKGNLLARRCVVKRVKVSNDKDNGSFPYKTKHEQRHRSSLTECFTEADLGNLSELNPPALMPNGNVGTPVKVFLQLIQACRLPPRIIRKLGLTFPKTGSNRRYGNVPFQYQNTQTLPVLEETVLTANGHEISGPGFLAAPASGKGHLSDHTATTDDDEPREEEEEDQQSNADDEEEDQQSNADDEEEDQQSNADDDDDRCEEWERHEALHDDVTSQERSKERLYEEEIELKWEKGGSGLVFYTDAQYWQEEEGDFDEETADDWDVDMSVYYDQDGGDMDARDSVRMRYEKRLREGVEDTSGYNQSIGSFERFTKGFGRRVMEQQGWKDGDGLGHSRHGKMMSSERRPPPSLHFGQVVIGPPGSGKTTYCQGMQDFLTQLGRKVVVVNMDPANDGLPYSCGVDISELVTLDDVMDGLKLGPNGGLLYCMEYVEANLDWLENKLKQHKDCYFLFDCPGQVELYTHQNSVKNIFSQLAKWNFRLTAVHLVDSHYCADPAKFISVLCTSLSTMLHVELPHVNVLSKMDLIEQYGKLAFNLDFYTEVMDLSYLLDHLAADPFFKKFRLLNEKIAEVIQDYSLVSFVPLNVQDKESMIQVLRAVDKANGCCFGNLEERNLQAMMSAAVGADFQFSSTLGVQERYLNTGGRTVEEEMMDL</sequence>
<protein>
    <recommendedName>
        <fullName evidence="3">GPN-loop GTPase 2</fullName>
    </recommendedName>
    <alternativeName>
        <fullName evidence="7">ATP-binding domain 1 family member B</fullName>
    </alternativeName>
</protein>
<evidence type="ECO:0000256" key="9">
    <source>
        <dbReference type="SAM" id="MobiDB-lite"/>
    </source>
</evidence>
<dbReference type="EMBL" id="RHFK02000002">
    <property type="protein sequence ID" value="TWW79429.1"/>
    <property type="molecule type" value="Genomic_DNA"/>
</dbReference>
<keyword evidence="12" id="KW-1185">Reference proteome</keyword>
<keyword evidence="6" id="KW-0342">GTP-binding</keyword>
<name>A0A5C6PKJ9_9TELE</name>
<evidence type="ECO:0000256" key="5">
    <source>
        <dbReference type="ARBA" id="ARBA00022801"/>
    </source>
</evidence>
<dbReference type="FunFam" id="3.40.50.300:FF:000338">
    <property type="entry name" value="GPN-loop GTPase 2"/>
    <property type="match status" value="1"/>
</dbReference>
<dbReference type="GO" id="GO:0045893">
    <property type="term" value="P:positive regulation of DNA-templated transcription"/>
    <property type="evidence" value="ECO:0007669"/>
    <property type="project" value="TreeGrafter"/>
</dbReference>
<evidence type="ECO:0000256" key="1">
    <source>
        <dbReference type="ARBA" id="ARBA00003181"/>
    </source>
</evidence>
<proteinExistence type="inferred from homology"/>
<evidence type="ECO:0000259" key="10">
    <source>
        <dbReference type="PROSITE" id="PS50174"/>
    </source>
</evidence>
<keyword evidence="5" id="KW-0378">Hydrolase</keyword>
<dbReference type="PANTHER" id="PTHR14390:SF2">
    <property type="entry name" value="G PATCH DOMAIN-CONTAINING PROTEIN 3"/>
    <property type="match status" value="1"/>
</dbReference>
<dbReference type="Pfam" id="PF03029">
    <property type="entry name" value="ATP_bind_1"/>
    <property type="match status" value="1"/>
</dbReference>
<evidence type="ECO:0000313" key="12">
    <source>
        <dbReference type="Proteomes" id="UP000324091"/>
    </source>
</evidence>
<evidence type="ECO:0000313" key="11">
    <source>
        <dbReference type="EMBL" id="TWW79429.1"/>
    </source>
</evidence>
<evidence type="ECO:0000256" key="3">
    <source>
        <dbReference type="ARBA" id="ARBA00014588"/>
    </source>
</evidence>
<comment type="similarity">
    <text evidence="2">Belongs to the GPN-loop GTPase family.</text>
</comment>